<accession>X1GG90</accession>
<sequence length="62" mass="6877">IPSSLSSMCNYVWVMIDHTHGATCSVVSDVSTKQLLRFGEAVTLRVDYDIEDIGKTVFFVPP</sequence>
<organism evidence="1">
    <name type="scientific">marine sediment metagenome</name>
    <dbReference type="NCBI Taxonomy" id="412755"/>
    <lineage>
        <taxon>unclassified sequences</taxon>
        <taxon>metagenomes</taxon>
        <taxon>ecological metagenomes</taxon>
    </lineage>
</organism>
<reference evidence="1" key="1">
    <citation type="journal article" date="2014" name="Front. Microbiol.">
        <title>High frequency of phylogenetically diverse reductive dehalogenase-homologous genes in deep subseafloor sedimentary metagenomes.</title>
        <authorList>
            <person name="Kawai M."/>
            <person name="Futagami T."/>
            <person name="Toyoda A."/>
            <person name="Takaki Y."/>
            <person name="Nishi S."/>
            <person name="Hori S."/>
            <person name="Arai W."/>
            <person name="Tsubouchi T."/>
            <person name="Morono Y."/>
            <person name="Uchiyama I."/>
            <person name="Ito T."/>
            <person name="Fujiyama A."/>
            <person name="Inagaki F."/>
            <person name="Takami H."/>
        </authorList>
    </citation>
    <scope>NUCLEOTIDE SEQUENCE</scope>
    <source>
        <strain evidence="1">Expedition CK06-06</strain>
    </source>
</reference>
<protein>
    <submittedName>
        <fullName evidence="1">Uncharacterized protein</fullName>
    </submittedName>
</protein>
<gene>
    <name evidence="1" type="ORF">S03H2_25309</name>
</gene>
<comment type="caution">
    <text evidence="1">The sequence shown here is derived from an EMBL/GenBank/DDBJ whole genome shotgun (WGS) entry which is preliminary data.</text>
</comment>
<dbReference type="EMBL" id="BARU01014291">
    <property type="protein sequence ID" value="GAH32013.1"/>
    <property type="molecule type" value="Genomic_DNA"/>
</dbReference>
<evidence type="ECO:0000313" key="1">
    <source>
        <dbReference type="EMBL" id="GAH32013.1"/>
    </source>
</evidence>
<feature type="non-terminal residue" evidence="1">
    <location>
        <position position="1"/>
    </location>
</feature>
<name>X1GG90_9ZZZZ</name>
<proteinExistence type="predicted"/>
<dbReference type="AlphaFoldDB" id="X1GG90"/>